<keyword evidence="5" id="KW-0812">Transmembrane</keyword>
<feature type="coiled-coil region" evidence="8">
    <location>
        <begin position="427"/>
        <end position="454"/>
    </location>
</feature>
<accession>A0A2N1PIN4</accession>
<dbReference type="EMBL" id="PGXC01000058">
    <property type="protein sequence ID" value="PKK88203.1"/>
    <property type="molecule type" value="Genomic_DNA"/>
</dbReference>
<dbReference type="AlphaFoldDB" id="A0A2N1PIN4"/>
<feature type="region of interest" description="Disordered" evidence="9">
    <location>
        <begin position="550"/>
        <end position="573"/>
    </location>
</feature>
<evidence type="ECO:0000256" key="9">
    <source>
        <dbReference type="SAM" id="MobiDB-lite"/>
    </source>
</evidence>
<reference evidence="10 11" key="1">
    <citation type="journal article" date="2017" name="ISME J.">
        <title>Potential for microbial H2 and metal transformations associated with novel bacteria and archaea in deep terrestrial subsurface sediments.</title>
        <authorList>
            <person name="Hernsdorf A.W."/>
            <person name="Amano Y."/>
            <person name="Miyakawa K."/>
            <person name="Ise K."/>
            <person name="Suzuki Y."/>
            <person name="Anantharaman K."/>
            <person name="Probst A."/>
            <person name="Burstein D."/>
            <person name="Thomas B.C."/>
            <person name="Banfield J.F."/>
        </authorList>
    </citation>
    <scope>NUCLEOTIDE SEQUENCE [LARGE SCALE GENOMIC DNA]</scope>
    <source>
        <strain evidence="10">HGW-Wallbacteria-1</strain>
    </source>
</reference>
<dbReference type="Gene3D" id="1.20.1600.10">
    <property type="entry name" value="Outer membrane efflux proteins (OEP)"/>
    <property type="match status" value="1"/>
</dbReference>
<dbReference type="InterPro" id="IPR051906">
    <property type="entry name" value="TolC-like"/>
</dbReference>
<evidence type="ECO:0000256" key="6">
    <source>
        <dbReference type="ARBA" id="ARBA00023136"/>
    </source>
</evidence>
<keyword evidence="8" id="KW-0175">Coiled coil</keyword>
<evidence type="ECO:0008006" key="12">
    <source>
        <dbReference type="Google" id="ProtNLM"/>
    </source>
</evidence>
<dbReference type="PANTHER" id="PTHR30026:SF20">
    <property type="entry name" value="OUTER MEMBRANE PROTEIN TOLC"/>
    <property type="match status" value="1"/>
</dbReference>
<dbReference type="Proteomes" id="UP000233256">
    <property type="component" value="Unassembled WGS sequence"/>
</dbReference>
<comment type="subcellular location">
    <subcellularLocation>
        <location evidence="1">Cell outer membrane</location>
    </subcellularLocation>
</comment>
<dbReference type="GO" id="GO:0015562">
    <property type="term" value="F:efflux transmembrane transporter activity"/>
    <property type="evidence" value="ECO:0007669"/>
    <property type="project" value="InterPro"/>
</dbReference>
<evidence type="ECO:0000256" key="1">
    <source>
        <dbReference type="ARBA" id="ARBA00004442"/>
    </source>
</evidence>
<comment type="similarity">
    <text evidence="2">Belongs to the outer membrane factor (OMF) (TC 1.B.17) family.</text>
</comment>
<dbReference type="GO" id="GO:0009279">
    <property type="term" value="C:cell outer membrane"/>
    <property type="evidence" value="ECO:0007669"/>
    <property type="project" value="UniProtKB-SubCell"/>
</dbReference>
<comment type="caution">
    <text evidence="10">The sequence shown here is derived from an EMBL/GenBank/DDBJ whole genome shotgun (WGS) entry which is preliminary data.</text>
</comment>
<dbReference type="InterPro" id="IPR003423">
    <property type="entry name" value="OMP_efflux"/>
</dbReference>
<keyword evidence="4" id="KW-1134">Transmembrane beta strand</keyword>
<sequence>MAEKWSGESKVSNSIMKSIESRMITSRLITSSMITLSMMTSSMITVSGRSIQKDSNSAMMNILTAMFCTFIISLSFAFPCLSLDESVMRVAEKYGVVKSFDNKESRVSDVSVRVTVAGNEVAGRKIEIESAEKRENSDSLSTPLTLNRAIELAIVNNYSLMAKEYDLKVADQTIRQALTYTGPRVRIQNYQTFLGHAANLGGNSIGDDNINISKLVIQQAFYTFGKAESALELAKHDKALKGVILEMGKQDLILQTINGYSNVLKASKGVAVAEENVRVFNEHLSLVTAQFNSGMVLETDVLMTKVRLLESRQKLIEARNARDLSVKYLCNLLVIPVTRPFIVEDLPEITDLTPAHEGIFATAEENLPELRQMKKVVDLNREQVRLQLKMKNPDINIQGSWDTGSQFNETDDNWSATVVFDALVFDCGNLNRDIRKARLNLEKSRRLLEDARQNVRFGIDAAYQKVEETHDQMNLAMEIIKTSELTAEKTRFQYKNGTTINTDVLNAELALSGAKFGFNNSRYDFIASQASLFRSAGLTEVFVQLLQDEHNRDEKSEKSEKSEKTVKTVEVLD</sequence>
<evidence type="ECO:0000256" key="4">
    <source>
        <dbReference type="ARBA" id="ARBA00022452"/>
    </source>
</evidence>
<evidence type="ECO:0000256" key="7">
    <source>
        <dbReference type="ARBA" id="ARBA00023237"/>
    </source>
</evidence>
<dbReference type="GO" id="GO:1990281">
    <property type="term" value="C:efflux pump complex"/>
    <property type="evidence" value="ECO:0007669"/>
    <property type="project" value="TreeGrafter"/>
</dbReference>
<evidence type="ECO:0000313" key="11">
    <source>
        <dbReference type="Proteomes" id="UP000233256"/>
    </source>
</evidence>
<dbReference type="GO" id="GO:0015288">
    <property type="term" value="F:porin activity"/>
    <property type="evidence" value="ECO:0007669"/>
    <property type="project" value="TreeGrafter"/>
</dbReference>
<protein>
    <recommendedName>
        <fullName evidence="12">TolC family protein</fullName>
    </recommendedName>
</protein>
<keyword evidence="7" id="KW-0998">Cell outer membrane</keyword>
<feature type="compositionally biased region" description="Basic and acidic residues" evidence="9">
    <location>
        <begin position="550"/>
        <end position="567"/>
    </location>
</feature>
<dbReference type="Pfam" id="PF02321">
    <property type="entry name" value="OEP"/>
    <property type="match status" value="2"/>
</dbReference>
<evidence type="ECO:0000256" key="2">
    <source>
        <dbReference type="ARBA" id="ARBA00007613"/>
    </source>
</evidence>
<name>A0A2N1PIN4_9BACT</name>
<keyword evidence="6" id="KW-0472">Membrane</keyword>
<evidence type="ECO:0000256" key="3">
    <source>
        <dbReference type="ARBA" id="ARBA00022448"/>
    </source>
</evidence>
<evidence type="ECO:0000256" key="5">
    <source>
        <dbReference type="ARBA" id="ARBA00022692"/>
    </source>
</evidence>
<dbReference type="PANTHER" id="PTHR30026">
    <property type="entry name" value="OUTER MEMBRANE PROTEIN TOLC"/>
    <property type="match status" value="1"/>
</dbReference>
<keyword evidence="3" id="KW-0813">Transport</keyword>
<organism evidence="10 11">
    <name type="scientific">Candidatus Wallbacteria bacterium HGW-Wallbacteria-1</name>
    <dbReference type="NCBI Taxonomy" id="2013854"/>
    <lineage>
        <taxon>Bacteria</taxon>
        <taxon>Candidatus Walliibacteriota</taxon>
    </lineage>
</organism>
<evidence type="ECO:0000256" key="8">
    <source>
        <dbReference type="SAM" id="Coils"/>
    </source>
</evidence>
<evidence type="ECO:0000313" key="10">
    <source>
        <dbReference type="EMBL" id="PKK88203.1"/>
    </source>
</evidence>
<dbReference type="SUPFAM" id="SSF56954">
    <property type="entry name" value="Outer membrane efflux proteins (OEP)"/>
    <property type="match status" value="1"/>
</dbReference>
<gene>
    <name evidence="10" type="ORF">CVV64_19805</name>
</gene>
<proteinExistence type="inferred from homology"/>